<sequence length="132" mass="15136">MRTLERAAADQFANTPERRRSGVSMLHNLPPIDSPPAMRMRSLREDGMQRQLVQAQDQVRELQIAVDAYKKDAQVAAKTIDEYESKWDALQEERDAAASNALSSQQHNAALQKEISDLKRENVLRVLNHRWN</sequence>
<proteinExistence type="predicted"/>
<gene>
    <name evidence="3" type="ORF">E8E13_009300</name>
</gene>
<name>A0A9P4TL40_CURKU</name>
<keyword evidence="1" id="KW-0175">Coiled coil</keyword>
<comment type="caution">
    <text evidence="3">The sequence shown here is derived from an EMBL/GenBank/DDBJ whole genome shotgun (WGS) entry which is preliminary data.</text>
</comment>
<dbReference type="EMBL" id="SWKU01000003">
    <property type="protein sequence ID" value="KAF3008688.1"/>
    <property type="molecule type" value="Genomic_DNA"/>
</dbReference>
<evidence type="ECO:0000313" key="3">
    <source>
        <dbReference type="EMBL" id="KAF3008688.1"/>
    </source>
</evidence>
<evidence type="ECO:0000256" key="2">
    <source>
        <dbReference type="SAM" id="MobiDB-lite"/>
    </source>
</evidence>
<feature type="coiled-coil region" evidence="1">
    <location>
        <begin position="45"/>
        <end position="121"/>
    </location>
</feature>
<keyword evidence="4" id="KW-1185">Reference proteome</keyword>
<evidence type="ECO:0000256" key="1">
    <source>
        <dbReference type="SAM" id="Coils"/>
    </source>
</evidence>
<dbReference type="Proteomes" id="UP000801428">
    <property type="component" value="Unassembled WGS sequence"/>
</dbReference>
<reference evidence="3" key="1">
    <citation type="submission" date="2019-04" db="EMBL/GenBank/DDBJ databases">
        <title>Sequencing of skin fungus with MAO and IRED activity.</title>
        <authorList>
            <person name="Marsaioli A.J."/>
            <person name="Bonatto J.M.C."/>
            <person name="Reis Junior O."/>
        </authorList>
    </citation>
    <scope>NUCLEOTIDE SEQUENCE</scope>
    <source>
        <strain evidence="3">30M1</strain>
    </source>
</reference>
<dbReference type="AlphaFoldDB" id="A0A9P4TL40"/>
<feature type="region of interest" description="Disordered" evidence="2">
    <location>
        <begin position="1"/>
        <end position="36"/>
    </location>
</feature>
<accession>A0A9P4TL40</accession>
<evidence type="ECO:0000313" key="4">
    <source>
        <dbReference type="Proteomes" id="UP000801428"/>
    </source>
</evidence>
<organism evidence="3 4">
    <name type="scientific">Curvularia kusanoi</name>
    <name type="common">Cochliobolus kusanoi</name>
    <dbReference type="NCBI Taxonomy" id="90978"/>
    <lineage>
        <taxon>Eukaryota</taxon>
        <taxon>Fungi</taxon>
        <taxon>Dikarya</taxon>
        <taxon>Ascomycota</taxon>
        <taxon>Pezizomycotina</taxon>
        <taxon>Dothideomycetes</taxon>
        <taxon>Pleosporomycetidae</taxon>
        <taxon>Pleosporales</taxon>
        <taxon>Pleosporineae</taxon>
        <taxon>Pleosporaceae</taxon>
        <taxon>Curvularia</taxon>
    </lineage>
</organism>
<protein>
    <submittedName>
        <fullName evidence="3">Uncharacterized protein</fullName>
    </submittedName>
</protein>